<gene>
    <name evidence="2" type="ORF">VITISV_039230</name>
</gene>
<evidence type="ECO:0000259" key="1">
    <source>
        <dbReference type="Pfam" id="PF22936"/>
    </source>
</evidence>
<protein>
    <recommendedName>
        <fullName evidence="1">Retrovirus-related Pol polyprotein from transposon TNT 1-94-like beta-barrel domain-containing protein</fullName>
    </recommendedName>
</protein>
<dbReference type="Pfam" id="PF14223">
    <property type="entry name" value="Retrotran_gag_2"/>
    <property type="match status" value="1"/>
</dbReference>
<evidence type="ECO:0000313" key="2">
    <source>
        <dbReference type="EMBL" id="CAN68884.1"/>
    </source>
</evidence>
<dbReference type="Pfam" id="PF22936">
    <property type="entry name" value="Pol_BBD"/>
    <property type="match status" value="1"/>
</dbReference>
<accession>A5CBU4</accession>
<sequence length="220" mass="24609">MYDEEKDELKEKTHSAILLCLGNEVFCEVVEKDMAAKLWLRLESLYMTKSLTNRLYLKKRLDTLSIEDVRAALNSRELKNRVSGNREDDSGEDGRKVLMGNDEACKVVGIDTIRIKMYDGFIRTLTDVRHVPKLKKNLISLGTLDSNGCTYKAEGGVLRISKGALVVMKGKKINGLYTLKGSTVIGVVVVSTSKSIIETTRLFHIRLGHMSEKGLTILSK</sequence>
<dbReference type="InterPro" id="IPR054722">
    <property type="entry name" value="PolX-like_BBD"/>
</dbReference>
<name>A5CBU4_VITVI</name>
<organism evidence="2">
    <name type="scientific">Vitis vinifera</name>
    <name type="common">Grape</name>
    <dbReference type="NCBI Taxonomy" id="29760"/>
    <lineage>
        <taxon>Eukaryota</taxon>
        <taxon>Viridiplantae</taxon>
        <taxon>Streptophyta</taxon>
        <taxon>Embryophyta</taxon>
        <taxon>Tracheophyta</taxon>
        <taxon>Spermatophyta</taxon>
        <taxon>Magnoliopsida</taxon>
        <taxon>eudicotyledons</taxon>
        <taxon>Gunneridae</taxon>
        <taxon>Pentapetalae</taxon>
        <taxon>rosids</taxon>
        <taxon>Vitales</taxon>
        <taxon>Vitaceae</taxon>
        <taxon>Viteae</taxon>
        <taxon>Vitis</taxon>
    </lineage>
</organism>
<reference evidence="2" key="1">
    <citation type="journal article" date="2007" name="PLoS ONE">
        <title>The first genome sequence of an elite grapevine cultivar (Pinot noir Vitis vinifera L.): coping with a highly heterozygous genome.</title>
        <authorList>
            <person name="Velasco R."/>
            <person name="Zharkikh A."/>
            <person name="Troggio M."/>
            <person name="Cartwright D.A."/>
            <person name="Cestaro A."/>
            <person name="Pruss D."/>
            <person name="Pindo M."/>
            <person name="FitzGerald L.M."/>
            <person name="Vezzulli S."/>
            <person name="Reid J."/>
            <person name="Malacarne G."/>
            <person name="Iliev D."/>
            <person name="Coppola G."/>
            <person name="Wardell B."/>
            <person name="Micheletti D."/>
            <person name="Macalma T."/>
            <person name="Facci M."/>
            <person name="Mitchell J.T."/>
            <person name="Perazzolli M."/>
            <person name="Eldredge G."/>
            <person name="Gatto P."/>
            <person name="Oyzerski R."/>
            <person name="Moretto M."/>
            <person name="Gutin N."/>
            <person name="Stefanini M."/>
            <person name="Chen Y."/>
            <person name="Segala C."/>
            <person name="Davenport C."/>
            <person name="Dematte L."/>
            <person name="Mraz A."/>
            <person name="Battilana J."/>
            <person name="Stormo K."/>
            <person name="Costa F."/>
            <person name="Tao Q."/>
            <person name="Si-Ammour A."/>
            <person name="Harkins T."/>
            <person name="Lackey A."/>
            <person name="Perbost C."/>
            <person name="Taillon B."/>
            <person name="Stella A."/>
            <person name="Solovyev V."/>
            <person name="Fawcett J.A."/>
            <person name="Sterck L."/>
            <person name="Vandepoele K."/>
            <person name="Grando S.M."/>
            <person name="Toppo S."/>
            <person name="Moser C."/>
            <person name="Lanchbury J."/>
            <person name="Bogden R."/>
            <person name="Skolnick M."/>
            <person name="Sgaramella V."/>
            <person name="Bhatnagar S.K."/>
            <person name="Fontana P."/>
            <person name="Gutin A."/>
            <person name="Van de Peer Y."/>
            <person name="Salamini F."/>
            <person name="Viola R."/>
        </authorList>
    </citation>
    <scope>NUCLEOTIDE SEQUENCE</scope>
</reference>
<dbReference type="EMBL" id="AM489353">
    <property type="protein sequence ID" value="CAN68884.1"/>
    <property type="molecule type" value="Genomic_DNA"/>
</dbReference>
<dbReference type="AlphaFoldDB" id="A5CBU4"/>
<feature type="domain" description="Retrovirus-related Pol polyprotein from transposon TNT 1-94-like beta-barrel" evidence="1">
    <location>
        <begin position="93"/>
        <end position="149"/>
    </location>
</feature>
<proteinExistence type="predicted"/>